<gene>
    <name evidence="1" type="ORF">RPERSI_LOCUS27907</name>
</gene>
<accession>A0ACA9SAR8</accession>
<reference evidence="1" key="1">
    <citation type="submission" date="2021-06" db="EMBL/GenBank/DDBJ databases">
        <authorList>
            <person name="Kallberg Y."/>
            <person name="Tangrot J."/>
            <person name="Rosling A."/>
        </authorList>
    </citation>
    <scope>NUCLEOTIDE SEQUENCE</scope>
    <source>
        <strain evidence="1">MA461A</strain>
    </source>
</reference>
<dbReference type="EMBL" id="CAJVQC010099843">
    <property type="protein sequence ID" value="CAG8830761.1"/>
    <property type="molecule type" value="Genomic_DNA"/>
</dbReference>
<comment type="caution">
    <text evidence="1">The sequence shown here is derived from an EMBL/GenBank/DDBJ whole genome shotgun (WGS) entry which is preliminary data.</text>
</comment>
<sequence length="85" mass="10059">FDTEITQNTQNLSILDSNNDINTIQETSFVDFLPYNVNELQFYPSNNYYLPPTLYDYGLSFYIPEPHNYDIPLEYNPNFLSYSQP</sequence>
<name>A0ACA9SAR8_9GLOM</name>
<keyword evidence="2" id="KW-1185">Reference proteome</keyword>
<proteinExistence type="predicted"/>
<feature type="non-terminal residue" evidence="1">
    <location>
        <position position="85"/>
    </location>
</feature>
<evidence type="ECO:0000313" key="2">
    <source>
        <dbReference type="Proteomes" id="UP000789920"/>
    </source>
</evidence>
<protein>
    <submittedName>
        <fullName evidence="1">25033_t:CDS:1</fullName>
    </submittedName>
</protein>
<dbReference type="Proteomes" id="UP000789920">
    <property type="component" value="Unassembled WGS sequence"/>
</dbReference>
<feature type="non-terminal residue" evidence="1">
    <location>
        <position position="1"/>
    </location>
</feature>
<evidence type="ECO:0000313" key="1">
    <source>
        <dbReference type="EMBL" id="CAG8830761.1"/>
    </source>
</evidence>
<organism evidence="1 2">
    <name type="scientific">Racocetra persica</name>
    <dbReference type="NCBI Taxonomy" id="160502"/>
    <lineage>
        <taxon>Eukaryota</taxon>
        <taxon>Fungi</taxon>
        <taxon>Fungi incertae sedis</taxon>
        <taxon>Mucoromycota</taxon>
        <taxon>Glomeromycotina</taxon>
        <taxon>Glomeromycetes</taxon>
        <taxon>Diversisporales</taxon>
        <taxon>Gigasporaceae</taxon>
        <taxon>Racocetra</taxon>
    </lineage>
</organism>